<reference evidence="2" key="1">
    <citation type="submission" date="2016-07" db="EMBL/GenBank/DDBJ databases">
        <title>Multiple horizontal gene transfer events from other fungi enriched the ability of initially mycotrophic Trichoderma (Ascomycota) to feed on dead plant biomass.</title>
        <authorList>
            <consortium name="DOE Joint Genome Institute"/>
            <person name="Atanasova L."/>
            <person name="Chenthamara K."/>
            <person name="Zhang J."/>
            <person name="Grujic M."/>
            <person name="Henrissat B."/>
            <person name="Kuo A."/>
            <person name="Aerts A."/>
            <person name="Salamov A."/>
            <person name="Lipzen A."/>
            <person name="Labutti K."/>
            <person name="Barry K."/>
            <person name="Miao Y."/>
            <person name="Rahimi M.J."/>
            <person name="Shen Q."/>
            <person name="Grigoriev I.V."/>
            <person name="Kubicek C.P."/>
            <person name="Druzhinina I.S."/>
        </authorList>
    </citation>
    <scope>NUCLEOTIDE SEQUENCE [LARGE SCALE GENOMIC DNA]</scope>
    <source>
        <strain evidence="2">TUCIM 6016</strain>
    </source>
</reference>
<accession>A0A2T4BEC3</accession>
<proteinExistence type="predicted"/>
<dbReference type="RefSeq" id="XP_024750928.1">
    <property type="nucleotide sequence ID" value="XM_024890257.1"/>
</dbReference>
<dbReference type="OrthoDB" id="4887400at2759"/>
<dbReference type="EMBL" id="KZ680211">
    <property type="protein sequence ID" value="PTB67608.1"/>
    <property type="molecule type" value="Genomic_DNA"/>
</dbReference>
<gene>
    <name evidence="1" type="ORF">BBK36DRAFT_1116659</name>
</gene>
<evidence type="ECO:0000313" key="2">
    <source>
        <dbReference type="Proteomes" id="UP000241546"/>
    </source>
</evidence>
<name>A0A2T4BEC3_9HYPO</name>
<dbReference type="Proteomes" id="UP000241546">
    <property type="component" value="Unassembled WGS sequence"/>
</dbReference>
<evidence type="ECO:0000313" key="1">
    <source>
        <dbReference type="EMBL" id="PTB67608.1"/>
    </source>
</evidence>
<dbReference type="AlphaFoldDB" id="A0A2T4BEC3"/>
<dbReference type="GeneID" id="36598375"/>
<sequence>MPLITTPKGLRYYRFSDRTKRIWQYRLENGNWARLPKPVRISEGYDDQYTFGISHFDDPLKTPVVTFLASGRHDSMLEFQWPIDENIASRVTVPECVQKLAKGGISPVLLDPSPALDAPPSVWGKQWAFLTGGPNRFLPVELERDTPAGCWEAREVRDKKLFAPTKVAACVNFAGLHLFMPGIHDGSYGLMKASRSLDGEDYTVDVYLKIDEEAGIIIDSALVAASWNEEPRVFVLTSQKDSPVRHVQECVYDVEEKAVKLRQLTEFDGWAGVGIEGRNVVVAYEDRDEYEIVLKTLVWDEEEEWCEGPDIDRWEGPDGSLLGREEEYM</sequence>
<evidence type="ECO:0008006" key="3">
    <source>
        <dbReference type="Google" id="ProtNLM"/>
    </source>
</evidence>
<keyword evidence="2" id="KW-1185">Reference proteome</keyword>
<organism evidence="1 2">
    <name type="scientific">Trichoderma citrinoviride</name>
    <dbReference type="NCBI Taxonomy" id="58853"/>
    <lineage>
        <taxon>Eukaryota</taxon>
        <taxon>Fungi</taxon>
        <taxon>Dikarya</taxon>
        <taxon>Ascomycota</taxon>
        <taxon>Pezizomycotina</taxon>
        <taxon>Sordariomycetes</taxon>
        <taxon>Hypocreomycetidae</taxon>
        <taxon>Hypocreales</taxon>
        <taxon>Hypocreaceae</taxon>
        <taxon>Trichoderma</taxon>
    </lineage>
</organism>
<protein>
    <recommendedName>
        <fullName evidence="3">Fucose-specific lectin</fullName>
    </recommendedName>
</protein>